<protein>
    <submittedName>
        <fullName evidence="5">PIH1 domain-containing protein</fullName>
    </submittedName>
</protein>
<feature type="domain" description="PIH1 N-terminal" evidence="3">
    <location>
        <begin position="11"/>
        <end position="167"/>
    </location>
</feature>
<keyword evidence="4" id="KW-1185">Reference proteome</keyword>
<reference evidence="5" key="1">
    <citation type="submission" date="2017-02" db="UniProtKB">
        <authorList>
            <consortium name="WormBaseParasite"/>
        </authorList>
    </citation>
    <scope>IDENTIFICATION</scope>
</reference>
<dbReference type="InterPro" id="IPR012981">
    <property type="entry name" value="PIH1_N"/>
</dbReference>
<organism evidence="4 5">
    <name type="scientific">Syphacia muris</name>
    <dbReference type="NCBI Taxonomy" id="451379"/>
    <lineage>
        <taxon>Eukaryota</taxon>
        <taxon>Metazoa</taxon>
        <taxon>Ecdysozoa</taxon>
        <taxon>Nematoda</taxon>
        <taxon>Chromadorea</taxon>
        <taxon>Rhabditida</taxon>
        <taxon>Spirurina</taxon>
        <taxon>Oxyuridomorpha</taxon>
        <taxon>Oxyuroidea</taxon>
        <taxon>Oxyuridae</taxon>
        <taxon>Syphacia</taxon>
    </lineage>
</organism>
<dbReference type="Pfam" id="PF08190">
    <property type="entry name" value="PIH1"/>
    <property type="match status" value="1"/>
</dbReference>
<dbReference type="GO" id="GO:1990904">
    <property type="term" value="C:ribonucleoprotein complex"/>
    <property type="evidence" value="ECO:0007669"/>
    <property type="project" value="TreeGrafter"/>
</dbReference>
<evidence type="ECO:0000256" key="2">
    <source>
        <dbReference type="ARBA" id="ARBA00046233"/>
    </source>
</evidence>
<dbReference type="PANTHER" id="PTHR22997:SF0">
    <property type="entry name" value="PIH1 DOMAIN-CONTAINING PROTEIN 1"/>
    <property type="match status" value="1"/>
</dbReference>
<evidence type="ECO:0000313" key="4">
    <source>
        <dbReference type="Proteomes" id="UP000046393"/>
    </source>
</evidence>
<evidence type="ECO:0000256" key="1">
    <source>
        <dbReference type="ARBA" id="ARBA00008511"/>
    </source>
</evidence>
<dbReference type="GO" id="GO:0005737">
    <property type="term" value="C:cytoplasm"/>
    <property type="evidence" value="ECO:0007669"/>
    <property type="project" value="TreeGrafter"/>
</dbReference>
<dbReference type="AlphaFoldDB" id="A0A0N5AWC4"/>
<dbReference type="InterPro" id="IPR050734">
    <property type="entry name" value="PIH1/Kintoun_subfamily"/>
</dbReference>
<dbReference type="STRING" id="451379.A0A0N5AWC4"/>
<dbReference type="GO" id="GO:0006364">
    <property type="term" value="P:rRNA processing"/>
    <property type="evidence" value="ECO:0007669"/>
    <property type="project" value="TreeGrafter"/>
</dbReference>
<evidence type="ECO:0000259" key="3">
    <source>
        <dbReference type="Pfam" id="PF08190"/>
    </source>
</evidence>
<comment type="similarity">
    <text evidence="1">Belongs to the PIH1 family.</text>
</comment>
<dbReference type="GO" id="GO:0000492">
    <property type="term" value="P:box C/D snoRNP assembly"/>
    <property type="evidence" value="ECO:0007669"/>
    <property type="project" value="TreeGrafter"/>
</dbReference>
<sequence length="282" mass="32094">MIVEKNSSGEDEAWVVHPCPGYVVKFKQVNLGSELFTDNNGYKLFLNICHCEEMPTPIDDLDEDKVASILDSEDPSKYKIPICIGDLECVRDNKNENAAKIDVVVNSVFFKKRLETSEFFRQLLLLVASEAIKSKHDITLACRDAIRLKNRRVMGEISAHRIRKKPANPVIEEVSQEVVDTVCANRVGDSNVDVSQRGDKNCQITLFNGCQLEIKYKLHKIDDDVLKTGNFHVLLNDDRLVVRNGLRVVSEIFVPFNMEYEKAKALLKYDQKILVITVPVLW</sequence>
<accession>A0A0N5AWC4</accession>
<name>A0A0N5AWC4_9BILA</name>
<dbReference type="GO" id="GO:0097255">
    <property type="term" value="C:R2TP complex"/>
    <property type="evidence" value="ECO:0007669"/>
    <property type="project" value="TreeGrafter"/>
</dbReference>
<dbReference type="PANTHER" id="PTHR22997">
    <property type="entry name" value="PIH1 DOMAIN-CONTAINING PROTEIN 1"/>
    <property type="match status" value="1"/>
</dbReference>
<dbReference type="Proteomes" id="UP000046393">
    <property type="component" value="Unplaced"/>
</dbReference>
<proteinExistence type="inferred from homology"/>
<evidence type="ECO:0000313" key="5">
    <source>
        <dbReference type="WBParaSite" id="SMUV_0000922001-mRNA-1"/>
    </source>
</evidence>
<comment type="function">
    <text evidence="2">Involved in the assembly of C/D box small nucleolar ribonucleoprotein (snoRNP) particles. Recruits the SWI/SNF complex to the core promoter of rRNA genes and enhances pre-rRNA transcription. Mediates interaction of TELO2 with the R2TP complex which is necessary for the stability of MTOR and SMG1. Positively regulates the assembly and activity of the mTORC1 complex.</text>
</comment>
<dbReference type="WBParaSite" id="SMUV_0000922001-mRNA-1">
    <property type="protein sequence ID" value="SMUV_0000922001-mRNA-1"/>
    <property type="gene ID" value="SMUV_0000922001"/>
</dbReference>